<feature type="region of interest" description="Disordered" evidence="1">
    <location>
        <begin position="1"/>
        <end position="53"/>
    </location>
</feature>
<dbReference type="EMBL" id="CAJVPY010004544">
    <property type="protein sequence ID" value="CAG8622262.1"/>
    <property type="molecule type" value="Genomic_DNA"/>
</dbReference>
<dbReference type="Proteomes" id="UP000789405">
    <property type="component" value="Unassembled WGS sequence"/>
</dbReference>
<accession>A0A9N9D4K8</accession>
<evidence type="ECO:0000313" key="3">
    <source>
        <dbReference type="Proteomes" id="UP000789405"/>
    </source>
</evidence>
<reference evidence="2" key="1">
    <citation type="submission" date="2021-06" db="EMBL/GenBank/DDBJ databases">
        <authorList>
            <person name="Kallberg Y."/>
            <person name="Tangrot J."/>
            <person name="Rosling A."/>
        </authorList>
    </citation>
    <scope>NUCLEOTIDE SEQUENCE</scope>
    <source>
        <strain evidence="2">MA453B</strain>
    </source>
</reference>
<dbReference type="OrthoDB" id="10611550at2759"/>
<comment type="caution">
    <text evidence="2">The sequence shown here is derived from an EMBL/GenBank/DDBJ whole genome shotgun (WGS) entry which is preliminary data.</text>
</comment>
<organism evidence="2 3">
    <name type="scientific">Dentiscutata erythropus</name>
    <dbReference type="NCBI Taxonomy" id="1348616"/>
    <lineage>
        <taxon>Eukaryota</taxon>
        <taxon>Fungi</taxon>
        <taxon>Fungi incertae sedis</taxon>
        <taxon>Mucoromycota</taxon>
        <taxon>Glomeromycotina</taxon>
        <taxon>Glomeromycetes</taxon>
        <taxon>Diversisporales</taxon>
        <taxon>Gigasporaceae</taxon>
        <taxon>Dentiscutata</taxon>
    </lineage>
</organism>
<feature type="compositionally biased region" description="Polar residues" evidence="1">
    <location>
        <begin position="42"/>
        <end position="53"/>
    </location>
</feature>
<protein>
    <submittedName>
        <fullName evidence="2">28212_t:CDS:1</fullName>
    </submittedName>
</protein>
<gene>
    <name evidence="2" type="ORF">DERYTH_LOCUS8701</name>
</gene>
<dbReference type="AlphaFoldDB" id="A0A9N9D4K8"/>
<evidence type="ECO:0000256" key="1">
    <source>
        <dbReference type="SAM" id="MobiDB-lite"/>
    </source>
</evidence>
<proteinExistence type="predicted"/>
<evidence type="ECO:0000313" key="2">
    <source>
        <dbReference type="EMBL" id="CAG8622262.1"/>
    </source>
</evidence>
<name>A0A9N9D4K8_9GLOM</name>
<sequence>MSEETEEQVPQNKVEQDKVEQDKVEQDKVGTIDTDIPPQLSAGASSHDTNTCSDEAKFIPEIVKPLTKEIKPQDNMSYGLRTVKGWKEKPIMNVEKYEKINVKRIYKRICFKKKRHLAESSPKEKYGLEEKVEWIPI</sequence>
<feature type="compositionally biased region" description="Basic and acidic residues" evidence="1">
    <location>
        <begin position="14"/>
        <end position="30"/>
    </location>
</feature>
<keyword evidence="3" id="KW-1185">Reference proteome</keyword>